<proteinExistence type="predicted"/>
<keyword evidence="2" id="KW-1185">Reference proteome</keyword>
<name>A0A4S4A0R9_9FLAO</name>
<gene>
    <name evidence="1" type="ORF">E6C50_08560</name>
</gene>
<comment type="caution">
    <text evidence="1">The sequence shown here is derived from an EMBL/GenBank/DDBJ whole genome shotgun (WGS) entry which is preliminary data.</text>
</comment>
<dbReference type="AlphaFoldDB" id="A0A4S4A0R9"/>
<accession>A0A4S4A0R9</accession>
<dbReference type="RefSeq" id="WP_136402781.1">
    <property type="nucleotide sequence ID" value="NZ_SSNZ01000002.1"/>
</dbReference>
<dbReference type="EMBL" id="SSNZ01000002">
    <property type="protein sequence ID" value="THF51797.1"/>
    <property type="molecule type" value="Genomic_DNA"/>
</dbReference>
<organism evidence="1 2">
    <name type="scientific">Flavobacterium supellecticarium</name>
    <dbReference type="NCBI Taxonomy" id="2565924"/>
    <lineage>
        <taxon>Bacteria</taxon>
        <taxon>Pseudomonadati</taxon>
        <taxon>Bacteroidota</taxon>
        <taxon>Flavobacteriia</taxon>
        <taxon>Flavobacteriales</taxon>
        <taxon>Flavobacteriaceae</taxon>
        <taxon>Flavobacterium</taxon>
    </lineage>
</organism>
<dbReference type="Proteomes" id="UP000307507">
    <property type="component" value="Unassembled WGS sequence"/>
</dbReference>
<reference evidence="1 2" key="1">
    <citation type="submission" date="2019-04" db="EMBL/GenBank/DDBJ databases">
        <title>Flavobacterium sp. nov. isolated from construction timber.</title>
        <authorList>
            <person name="Lin S.-Y."/>
            <person name="Chang C.-T."/>
            <person name="Young C.-C."/>
        </authorList>
    </citation>
    <scope>NUCLEOTIDE SEQUENCE [LARGE SCALE GENOMIC DNA]</scope>
    <source>
        <strain evidence="1 2">CC-CTC003</strain>
    </source>
</reference>
<evidence type="ECO:0000313" key="1">
    <source>
        <dbReference type="EMBL" id="THF51797.1"/>
    </source>
</evidence>
<evidence type="ECO:0000313" key="2">
    <source>
        <dbReference type="Proteomes" id="UP000307507"/>
    </source>
</evidence>
<sequence>MASELTIYTIYKTQNEDKYFLLRTERPSFSNAYQTQEDMAYKIEQQKRSYMLAQLGTNFERIGEHQDYPIGEVLYLDNGNLELDVYYMETKSGWPWVILGTANSESEFLTQLNDDDDLLRLDPIGEPKHIKATFVIENDFDFSEIENGNIKDLRPE</sequence>
<dbReference type="OrthoDB" id="1259704at2"/>
<protein>
    <submittedName>
        <fullName evidence="1">Uncharacterized protein</fullName>
    </submittedName>
</protein>